<dbReference type="InterPro" id="IPR013087">
    <property type="entry name" value="Znf_C2H2_type"/>
</dbReference>
<feature type="compositionally biased region" description="Polar residues" evidence="1">
    <location>
        <begin position="231"/>
        <end position="255"/>
    </location>
</feature>
<keyword evidence="4" id="KW-1185">Reference proteome</keyword>
<dbReference type="PANTHER" id="PTHR47251">
    <property type="entry name" value="FINGER DOMAIN PROTEIN, PUTATIVE (AFU_ORTHOLOGUE AFUA_3G04180)-RELATED"/>
    <property type="match status" value="1"/>
</dbReference>
<dbReference type="AlphaFoldDB" id="A0A1Y2C7Q7"/>
<dbReference type="GO" id="GO:0003676">
    <property type="term" value="F:nucleic acid binding"/>
    <property type="evidence" value="ECO:0007669"/>
    <property type="project" value="InterPro"/>
</dbReference>
<dbReference type="SUPFAM" id="SSF57667">
    <property type="entry name" value="beta-beta-alpha zinc fingers"/>
    <property type="match status" value="1"/>
</dbReference>
<comment type="caution">
    <text evidence="3">The sequence shown here is derived from an EMBL/GenBank/DDBJ whole genome shotgun (WGS) entry which is preliminary data.</text>
</comment>
<organism evidence="3 4">
    <name type="scientific">Rhizoclosmatium globosum</name>
    <dbReference type="NCBI Taxonomy" id="329046"/>
    <lineage>
        <taxon>Eukaryota</taxon>
        <taxon>Fungi</taxon>
        <taxon>Fungi incertae sedis</taxon>
        <taxon>Chytridiomycota</taxon>
        <taxon>Chytridiomycota incertae sedis</taxon>
        <taxon>Chytridiomycetes</taxon>
        <taxon>Chytridiales</taxon>
        <taxon>Chytriomycetaceae</taxon>
        <taxon>Rhizoclosmatium</taxon>
    </lineage>
</organism>
<name>A0A1Y2C7Q7_9FUNG</name>
<dbReference type="Pfam" id="PF01585">
    <property type="entry name" value="G-patch"/>
    <property type="match status" value="1"/>
</dbReference>
<dbReference type="Proteomes" id="UP000193642">
    <property type="component" value="Unassembled WGS sequence"/>
</dbReference>
<dbReference type="PROSITE" id="PS50174">
    <property type="entry name" value="G_PATCH"/>
    <property type="match status" value="1"/>
</dbReference>
<feature type="region of interest" description="Disordered" evidence="1">
    <location>
        <begin position="168"/>
        <end position="194"/>
    </location>
</feature>
<evidence type="ECO:0000256" key="1">
    <source>
        <dbReference type="SAM" id="MobiDB-lite"/>
    </source>
</evidence>
<evidence type="ECO:0000259" key="2">
    <source>
        <dbReference type="PROSITE" id="PS50174"/>
    </source>
</evidence>
<dbReference type="OrthoDB" id="4822at2759"/>
<dbReference type="PANTHER" id="PTHR47251:SF1">
    <property type="entry name" value="FINGER DOMAIN PROTEIN, PUTATIVE (AFU_ORTHOLOGUE AFUA_3G04180)-RELATED"/>
    <property type="match status" value="1"/>
</dbReference>
<dbReference type="InterPro" id="IPR036236">
    <property type="entry name" value="Znf_C2H2_sf"/>
</dbReference>
<dbReference type="InterPro" id="IPR000467">
    <property type="entry name" value="G_patch_dom"/>
</dbReference>
<sequence length="283" mass="31399">MSAYRGIGIYDYETELTDGDRVYEQEAAASLLVPISEANVGYQLMLRMGWAPGTGLNGGKGRVDPVPFVHKADTTGVGKSEEVEEKHIESTKTRKALESEVLAAETDDQRVKREIQVEKANLIREEIKQVTRAFYCELCDKQYTRIHEYEAHLSSYDHGHKQRFKDMQEMSKRGSLPGTAGNKRAREDKEKAREEREFKRLQDAAMSKAGGNLPVSGALPARGENTFKSVSGTTTTQFSPVETMPSTVPQVNSPQPGAATSKVAFGFGMKKQTQPIKFSFGKK</sequence>
<feature type="domain" description="G-patch" evidence="2">
    <location>
        <begin position="37"/>
        <end position="82"/>
    </location>
</feature>
<protein>
    <recommendedName>
        <fullName evidence="2">G-patch domain-containing protein</fullName>
    </recommendedName>
</protein>
<evidence type="ECO:0000313" key="4">
    <source>
        <dbReference type="Proteomes" id="UP000193642"/>
    </source>
</evidence>
<feature type="compositionally biased region" description="Basic and acidic residues" evidence="1">
    <location>
        <begin position="184"/>
        <end position="194"/>
    </location>
</feature>
<dbReference type="PROSITE" id="PS00028">
    <property type="entry name" value="ZINC_FINGER_C2H2_1"/>
    <property type="match status" value="1"/>
</dbReference>
<evidence type="ECO:0000313" key="3">
    <source>
        <dbReference type="EMBL" id="ORY43059.1"/>
    </source>
</evidence>
<gene>
    <name evidence="3" type="ORF">BCR33DRAFT_766739</name>
</gene>
<reference evidence="3 4" key="1">
    <citation type="submission" date="2016-07" db="EMBL/GenBank/DDBJ databases">
        <title>Pervasive Adenine N6-methylation of Active Genes in Fungi.</title>
        <authorList>
            <consortium name="DOE Joint Genome Institute"/>
            <person name="Mondo S.J."/>
            <person name="Dannebaum R.O."/>
            <person name="Kuo R.C."/>
            <person name="Labutti K."/>
            <person name="Haridas S."/>
            <person name="Kuo A."/>
            <person name="Salamov A."/>
            <person name="Ahrendt S.R."/>
            <person name="Lipzen A."/>
            <person name="Sullivan W."/>
            <person name="Andreopoulos W.B."/>
            <person name="Clum A."/>
            <person name="Lindquist E."/>
            <person name="Daum C."/>
            <person name="Ramamoorthy G.K."/>
            <person name="Gryganskyi A."/>
            <person name="Culley D."/>
            <person name="Magnuson J.K."/>
            <person name="James T.Y."/>
            <person name="O'Malley M.A."/>
            <person name="Stajich J.E."/>
            <person name="Spatafora J.W."/>
            <person name="Visel A."/>
            <person name="Grigoriev I.V."/>
        </authorList>
    </citation>
    <scope>NUCLEOTIDE SEQUENCE [LARGE SCALE GENOMIC DNA]</scope>
    <source>
        <strain evidence="3 4">JEL800</strain>
    </source>
</reference>
<dbReference type="SMART" id="SM00443">
    <property type="entry name" value="G_patch"/>
    <property type="match status" value="1"/>
</dbReference>
<dbReference type="STRING" id="329046.A0A1Y2C7Q7"/>
<proteinExistence type="predicted"/>
<dbReference type="EMBL" id="MCGO01000026">
    <property type="protein sequence ID" value="ORY43059.1"/>
    <property type="molecule type" value="Genomic_DNA"/>
</dbReference>
<feature type="region of interest" description="Disordered" evidence="1">
    <location>
        <begin position="231"/>
        <end position="257"/>
    </location>
</feature>
<accession>A0A1Y2C7Q7</accession>